<reference evidence="2" key="1">
    <citation type="journal article" date="2019" name="Curr. Biol.">
        <title>Genome Sequence of Striga asiatica Provides Insight into the Evolution of Plant Parasitism.</title>
        <authorList>
            <person name="Yoshida S."/>
            <person name="Kim S."/>
            <person name="Wafula E.K."/>
            <person name="Tanskanen J."/>
            <person name="Kim Y.M."/>
            <person name="Honaas L."/>
            <person name="Yang Z."/>
            <person name="Spallek T."/>
            <person name="Conn C.E."/>
            <person name="Ichihashi Y."/>
            <person name="Cheong K."/>
            <person name="Cui S."/>
            <person name="Der J.P."/>
            <person name="Gundlach H."/>
            <person name="Jiao Y."/>
            <person name="Hori C."/>
            <person name="Ishida J.K."/>
            <person name="Kasahara H."/>
            <person name="Kiba T."/>
            <person name="Kim M.S."/>
            <person name="Koo N."/>
            <person name="Laohavisit A."/>
            <person name="Lee Y.H."/>
            <person name="Lumba S."/>
            <person name="McCourt P."/>
            <person name="Mortimer J.C."/>
            <person name="Mutuku J.M."/>
            <person name="Nomura T."/>
            <person name="Sasaki-Sekimoto Y."/>
            <person name="Seto Y."/>
            <person name="Wang Y."/>
            <person name="Wakatake T."/>
            <person name="Sakakibara H."/>
            <person name="Demura T."/>
            <person name="Yamaguchi S."/>
            <person name="Yoneyama K."/>
            <person name="Manabe R.I."/>
            <person name="Nelson D.C."/>
            <person name="Schulman A.H."/>
            <person name="Timko M.P."/>
            <person name="dePamphilis C.W."/>
            <person name="Choi D."/>
            <person name="Shirasu K."/>
        </authorList>
    </citation>
    <scope>NUCLEOTIDE SEQUENCE [LARGE SCALE GENOMIC DNA]</scope>
    <source>
        <strain evidence="2">cv. UVA1</strain>
    </source>
</reference>
<dbReference type="PANTHER" id="PTHR23044:SF61">
    <property type="entry name" value="3'-5' EXORIBONUCLEASE 1-RELATED"/>
    <property type="match status" value="1"/>
</dbReference>
<protein>
    <submittedName>
        <fullName evidence="1">ERI1 exoribonuclease 3</fullName>
    </submittedName>
</protein>
<dbReference type="PANTHER" id="PTHR23044">
    <property type="entry name" value="3'-5' EXONUCLEASE ERI1-RELATED"/>
    <property type="match status" value="1"/>
</dbReference>
<dbReference type="OrthoDB" id="448399at2759"/>
<proteinExistence type="predicted"/>
<sequence length="110" mass="12640">VPGMMSMMMELQILPLGSHHLGIDNSLNIVGVLRACSFYIGNWDLKIKVPQQCEVSGMKLAPYFIEWINLEDIWELGVFIECINLKDIWELGVFIECINLKDIWELGLDQ</sequence>
<feature type="non-terminal residue" evidence="1">
    <location>
        <position position="1"/>
    </location>
</feature>
<evidence type="ECO:0000313" key="1">
    <source>
        <dbReference type="EMBL" id="GER54771.1"/>
    </source>
</evidence>
<gene>
    <name evidence="1" type="ORF">STAS_32396</name>
</gene>
<name>A0A5A7RE88_STRAF</name>
<dbReference type="InterPro" id="IPR051274">
    <property type="entry name" value="3-5_Exoribonuclease"/>
</dbReference>
<accession>A0A5A7RE88</accession>
<dbReference type="EMBL" id="BKCP01011514">
    <property type="protein sequence ID" value="GER54771.1"/>
    <property type="molecule type" value="Genomic_DNA"/>
</dbReference>
<keyword evidence="2" id="KW-1185">Reference proteome</keyword>
<organism evidence="1 2">
    <name type="scientific">Striga asiatica</name>
    <name type="common">Asiatic witchweed</name>
    <name type="synonym">Buchnera asiatica</name>
    <dbReference type="NCBI Taxonomy" id="4170"/>
    <lineage>
        <taxon>Eukaryota</taxon>
        <taxon>Viridiplantae</taxon>
        <taxon>Streptophyta</taxon>
        <taxon>Embryophyta</taxon>
        <taxon>Tracheophyta</taxon>
        <taxon>Spermatophyta</taxon>
        <taxon>Magnoliopsida</taxon>
        <taxon>eudicotyledons</taxon>
        <taxon>Gunneridae</taxon>
        <taxon>Pentapetalae</taxon>
        <taxon>asterids</taxon>
        <taxon>lamiids</taxon>
        <taxon>Lamiales</taxon>
        <taxon>Orobanchaceae</taxon>
        <taxon>Buchnereae</taxon>
        <taxon>Striga</taxon>
    </lineage>
</organism>
<dbReference type="Proteomes" id="UP000325081">
    <property type="component" value="Unassembled WGS sequence"/>
</dbReference>
<comment type="caution">
    <text evidence="1">The sequence shown here is derived from an EMBL/GenBank/DDBJ whole genome shotgun (WGS) entry which is preliminary data.</text>
</comment>
<evidence type="ECO:0000313" key="2">
    <source>
        <dbReference type="Proteomes" id="UP000325081"/>
    </source>
</evidence>
<dbReference type="AlphaFoldDB" id="A0A5A7RE88"/>